<name>A0A8K0NI94_9HYPO</name>
<comment type="caution">
    <text evidence="2">The sequence shown here is derived from an EMBL/GenBank/DDBJ whole genome shotgun (WGS) entry which is preliminary data.</text>
</comment>
<sequence length="237" mass="27018">MDDLRFPVQQSPGNETSMASFVSPRNNDCPPQQHQYSHDFRTMMPRRFTTDSGRVPPVSSMNTALTSPSRGHGLESNSEYNSAMHKVQLIEAKKLEFERIREQRRRFELEMQKLDQQQRREEQELAQMEEEIRIAGHQSEPTTPPDYRDNPTGFPSIFSRPNRYSTSSLASPPGFNRPARSGSQLTPAPPGLGQSQYGFSETSMPSRSDPNTRRNSGDRDKEEAVRQDPTSHRSYNA</sequence>
<evidence type="ECO:0000313" key="3">
    <source>
        <dbReference type="Proteomes" id="UP000811619"/>
    </source>
</evidence>
<feature type="compositionally biased region" description="Polar residues" evidence="1">
    <location>
        <begin position="8"/>
        <end position="35"/>
    </location>
</feature>
<keyword evidence="3" id="KW-1185">Reference proteome</keyword>
<evidence type="ECO:0000313" key="2">
    <source>
        <dbReference type="EMBL" id="KAG5925524.1"/>
    </source>
</evidence>
<organism evidence="2 3">
    <name type="scientific">Claviceps africana</name>
    <dbReference type="NCBI Taxonomy" id="83212"/>
    <lineage>
        <taxon>Eukaryota</taxon>
        <taxon>Fungi</taxon>
        <taxon>Dikarya</taxon>
        <taxon>Ascomycota</taxon>
        <taxon>Pezizomycotina</taxon>
        <taxon>Sordariomycetes</taxon>
        <taxon>Hypocreomycetidae</taxon>
        <taxon>Hypocreales</taxon>
        <taxon>Clavicipitaceae</taxon>
        <taxon>Claviceps</taxon>
    </lineage>
</organism>
<dbReference type="OrthoDB" id="668540at2759"/>
<evidence type="ECO:0000256" key="1">
    <source>
        <dbReference type="SAM" id="MobiDB-lite"/>
    </source>
</evidence>
<feature type="compositionally biased region" description="Basic and acidic residues" evidence="1">
    <location>
        <begin position="114"/>
        <end position="123"/>
    </location>
</feature>
<feature type="compositionally biased region" description="Polar residues" evidence="1">
    <location>
        <begin position="59"/>
        <end position="77"/>
    </location>
</feature>
<dbReference type="EMBL" id="SRPY01000363">
    <property type="protein sequence ID" value="KAG5925524.1"/>
    <property type="molecule type" value="Genomic_DNA"/>
</dbReference>
<feature type="region of interest" description="Disordered" evidence="1">
    <location>
        <begin position="1"/>
        <end position="77"/>
    </location>
</feature>
<feature type="region of interest" description="Disordered" evidence="1">
    <location>
        <begin position="114"/>
        <end position="237"/>
    </location>
</feature>
<dbReference type="AlphaFoldDB" id="A0A8K0NI94"/>
<proteinExistence type="predicted"/>
<protein>
    <submittedName>
        <fullName evidence="2">Uncharacterized protein</fullName>
    </submittedName>
</protein>
<feature type="compositionally biased region" description="Basic and acidic residues" evidence="1">
    <location>
        <begin position="210"/>
        <end position="231"/>
    </location>
</feature>
<accession>A0A8K0NI94</accession>
<gene>
    <name evidence="2" type="ORF">E4U42_004199</name>
</gene>
<reference evidence="2" key="1">
    <citation type="journal article" date="2020" name="bioRxiv">
        <title>Whole genome comparisons of ergot fungi reveals the divergence and evolution of species within the genus Claviceps are the result of varying mechanisms driving genome evolution and host range expansion.</title>
        <authorList>
            <person name="Wyka S.A."/>
            <person name="Mondo S.J."/>
            <person name="Liu M."/>
            <person name="Dettman J."/>
            <person name="Nalam V."/>
            <person name="Broders K.D."/>
        </authorList>
    </citation>
    <scope>NUCLEOTIDE SEQUENCE</scope>
    <source>
        <strain evidence="2">CCC 489</strain>
    </source>
</reference>
<dbReference type="Proteomes" id="UP000811619">
    <property type="component" value="Unassembled WGS sequence"/>
</dbReference>
<feature type="compositionally biased region" description="Polar residues" evidence="1">
    <location>
        <begin position="193"/>
        <end position="209"/>
    </location>
</feature>